<dbReference type="HAMAP" id="MF_01521">
    <property type="entry name" value="MntP_pump"/>
    <property type="match status" value="1"/>
</dbReference>
<keyword evidence="6 8" id="KW-0472">Membrane</keyword>
<comment type="caution">
    <text evidence="9">The sequence shown here is derived from an EMBL/GenBank/DDBJ whole genome shotgun (WGS) entry which is preliminary data.</text>
</comment>
<feature type="transmembrane region" description="Helical" evidence="8">
    <location>
        <begin position="107"/>
        <end position="127"/>
    </location>
</feature>
<dbReference type="RefSeq" id="WP_219779850.1">
    <property type="nucleotide sequence ID" value="NZ_JAHXPT010000007.1"/>
</dbReference>
<evidence type="ECO:0000256" key="4">
    <source>
        <dbReference type="ARBA" id="ARBA00022989"/>
    </source>
</evidence>
<protein>
    <recommendedName>
        <fullName evidence="8">Putative manganese efflux pump MntP</fullName>
    </recommendedName>
</protein>
<feature type="transmembrane region" description="Helical" evidence="8">
    <location>
        <begin position="71"/>
        <end position="87"/>
    </location>
</feature>
<feature type="transmembrane region" description="Helical" evidence="8">
    <location>
        <begin position="133"/>
        <end position="153"/>
    </location>
</feature>
<evidence type="ECO:0000313" key="9">
    <source>
        <dbReference type="EMBL" id="MBW6410489.1"/>
    </source>
</evidence>
<keyword evidence="4 8" id="KW-1133">Transmembrane helix</keyword>
<comment type="subcellular location">
    <subcellularLocation>
        <location evidence="8">Cell membrane</location>
        <topology evidence="8">Multi-pass membrane protein</topology>
    </subcellularLocation>
</comment>
<dbReference type="PANTHER" id="PTHR35529">
    <property type="entry name" value="MANGANESE EFFLUX PUMP MNTP-RELATED"/>
    <property type="match status" value="1"/>
</dbReference>
<keyword evidence="3 8" id="KW-0812">Transmembrane</keyword>
<keyword evidence="7 8" id="KW-0464">Manganese</keyword>
<evidence type="ECO:0000313" key="10">
    <source>
        <dbReference type="Proteomes" id="UP001519921"/>
    </source>
</evidence>
<proteinExistence type="inferred from homology"/>
<evidence type="ECO:0000256" key="6">
    <source>
        <dbReference type="ARBA" id="ARBA00023136"/>
    </source>
</evidence>
<dbReference type="Proteomes" id="UP001519921">
    <property type="component" value="Unassembled WGS sequence"/>
</dbReference>
<name>A0ABS7APC3_9CLOT</name>
<feature type="transmembrane region" description="Helical" evidence="8">
    <location>
        <begin position="6"/>
        <end position="28"/>
    </location>
</feature>
<dbReference type="InterPro" id="IPR022929">
    <property type="entry name" value="Put_MntP"/>
</dbReference>
<gene>
    <name evidence="8" type="primary">mntP</name>
    <name evidence="9" type="ORF">KYD98_10320</name>
</gene>
<dbReference type="PANTHER" id="PTHR35529:SF1">
    <property type="entry name" value="MANGANESE EFFLUX PUMP MNTP-RELATED"/>
    <property type="match status" value="1"/>
</dbReference>
<reference evidence="9 10" key="1">
    <citation type="submission" date="2021-07" db="EMBL/GenBank/DDBJ databases">
        <title>Clostridium weizhouense sp. nov., an anaerobic bacterium isolated from activated sludge of Petroleum wastewater.</title>
        <authorList>
            <person name="Li Q."/>
        </authorList>
    </citation>
    <scope>NUCLEOTIDE SEQUENCE [LARGE SCALE GENOMIC DNA]</scope>
    <source>
        <strain evidence="9 10">YB-6</strain>
    </source>
</reference>
<sequence length="188" mass="20524">MPILLIIFIAIGLAMDAFAISLTTGLKVSENEKKKIALKAGIYFGGFQALMPLIGWSLGYGFNQYIQELDHWIAFILLSIVGGKMIYESLFGDEDEENIDINSNKRFLILAIATSIDALAVGVSFAFLNVNILTAAFIIGIITFIISLIAVYVGKIVGNLLRNKAEIVGGIILILIGFQILAEHLKLF</sequence>
<dbReference type="Pfam" id="PF02659">
    <property type="entry name" value="Mntp"/>
    <property type="match status" value="1"/>
</dbReference>
<keyword evidence="1 8" id="KW-0813">Transport</keyword>
<dbReference type="EMBL" id="JAHXPT010000007">
    <property type="protein sequence ID" value="MBW6410489.1"/>
    <property type="molecule type" value="Genomic_DNA"/>
</dbReference>
<dbReference type="InterPro" id="IPR003810">
    <property type="entry name" value="Mntp/YtaF"/>
</dbReference>
<comment type="similarity">
    <text evidence="8">Belongs to the MntP (TC 9.B.29) family.</text>
</comment>
<feature type="transmembrane region" description="Helical" evidence="8">
    <location>
        <begin position="165"/>
        <end position="182"/>
    </location>
</feature>
<keyword evidence="5 8" id="KW-0406">Ion transport</keyword>
<feature type="transmembrane region" description="Helical" evidence="8">
    <location>
        <begin position="40"/>
        <end position="59"/>
    </location>
</feature>
<keyword evidence="10" id="KW-1185">Reference proteome</keyword>
<evidence type="ECO:0000256" key="8">
    <source>
        <dbReference type="HAMAP-Rule" id="MF_01521"/>
    </source>
</evidence>
<evidence type="ECO:0000256" key="7">
    <source>
        <dbReference type="ARBA" id="ARBA00023211"/>
    </source>
</evidence>
<keyword evidence="2 8" id="KW-1003">Cell membrane</keyword>
<comment type="function">
    <text evidence="8">Probably functions as a manganese efflux pump.</text>
</comment>
<accession>A0ABS7APC3</accession>
<evidence type="ECO:0000256" key="3">
    <source>
        <dbReference type="ARBA" id="ARBA00022692"/>
    </source>
</evidence>
<evidence type="ECO:0000256" key="2">
    <source>
        <dbReference type="ARBA" id="ARBA00022475"/>
    </source>
</evidence>
<evidence type="ECO:0000256" key="5">
    <source>
        <dbReference type="ARBA" id="ARBA00023065"/>
    </source>
</evidence>
<evidence type="ECO:0000256" key="1">
    <source>
        <dbReference type="ARBA" id="ARBA00022448"/>
    </source>
</evidence>
<organism evidence="9 10">
    <name type="scientific">Clostridium weizhouense</name>
    <dbReference type="NCBI Taxonomy" id="2859781"/>
    <lineage>
        <taxon>Bacteria</taxon>
        <taxon>Bacillati</taxon>
        <taxon>Bacillota</taxon>
        <taxon>Clostridia</taxon>
        <taxon>Eubacteriales</taxon>
        <taxon>Clostridiaceae</taxon>
        <taxon>Clostridium</taxon>
    </lineage>
</organism>